<sequence>MEQSLKLHTFEILTFYGDMDELLEFKDLFSTAAHSNDSVPVSSKFTHLKLYLRGSAESIIAGFQSTAENYEDTVRTLTVAYGRLETLSDRL</sequence>
<accession>A0A3P6TM87</accession>
<dbReference type="Proteomes" id="UP000271889">
    <property type="component" value="Unassembled WGS sequence"/>
</dbReference>
<protein>
    <submittedName>
        <fullName evidence="1">Uncharacterized protein</fullName>
    </submittedName>
</protein>
<dbReference type="AlphaFoldDB" id="A0A3P6TM87"/>
<keyword evidence="2" id="KW-1185">Reference proteome</keyword>
<reference evidence="1 2" key="1">
    <citation type="submission" date="2018-11" db="EMBL/GenBank/DDBJ databases">
        <authorList>
            <consortium name="Pathogen Informatics"/>
        </authorList>
    </citation>
    <scope>NUCLEOTIDE SEQUENCE [LARGE SCALE GENOMIC DNA]</scope>
</reference>
<dbReference type="Pfam" id="PF03564">
    <property type="entry name" value="DUF1759"/>
    <property type="match status" value="1"/>
</dbReference>
<dbReference type="OrthoDB" id="5845709at2759"/>
<proteinExistence type="predicted"/>
<gene>
    <name evidence="1" type="ORF">CGOC_LOCUS8302</name>
</gene>
<evidence type="ECO:0000313" key="1">
    <source>
        <dbReference type="EMBL" id="VDK84509.1"/>
    </source>
</evidence>
<organism evidence="1 2">
    <name type="scientific">Cylicostephanus goldi</name>
    <name type="common">Nematode worm</name>
    <dbReference type="NCBI Taxonomy" id="71465"/>
    <lineage>
        <taxon>Eukaryota</taxon>
        <taxon>Metazoa</taxon>
        <taxon>Ecdysozoa</taxon>
        <taxon>Nematoda</taxon>
        <taxon>Chromadorea</taxon>
        <taxon>Rhabditida</taxon>
        <taxon>Rhabditina</taxon>
        <taxon>Rhabditomorpha</taxon>
        <taxon>Strongyloidea</taxon>
        <taxon>Strongylidae</taxon>
        <taxon>Cylicostephanus</taxon>
    </lineage>
</organism>
<evidence type="ECO:0000313" key="2">
    <source>
        <dbReference type="Proteomes" id="UP000271889"/>
    </source>
</evidence>
<dbReference type="EMBL" id="UYRV01030214">
    <property type="protein sequence ID" value="VDK84509.1"/>
    <property type="molecule type" value="Genomic_DNA"/>
</dbReference>
<dbReference type="InterPro" id="IPR005312">
    <property type="entry name" value="DUF1759"/>
</dbReference>
<name>A0A3P6TM87_CYLGO</name>